<evidence type="ECO:0000313" key="11">
    <source>
        <dbReference type="Proteomes" id="UP000198287"/>
    </source>
</evidence>
<comment type="caution">
    <text evidence="10">The sequence shown here is derived from an EMBL/GenBank/DDBJ whole genome shotgun (WGS) entry which is preliminary data.</text>
</comment>
<dbReference type="SUPFAM" id="SSF53474">
    <property type="entry name" value="alpha/beta-Hydrolases"/>
    <property type="match status" value="1"/>
</dbReference>
<feature type="domain" description="Epoxide hydrolase N-terminal" evidence="9">
    <location>
        <begin position="50"/>
        <end position="164"/>
    </location>
</feature>
<evidence type="ECO:0000313" key="10">
    <source>
        <dbReference type="EMBL" id="OXA58423.1"/>
    </source>
</evidence>
<comment type="subcellular location">
    <subcellularLocation>
        <location evidence="6">Endoplasmic reticulum membrane</location>
    </subcellularLocation>
    <subcellularLocation>
        <location evidence="2">Microsome membrane</location>
        <topology evidence="2">Single-pass membrane protein</topology>
    </subcellularLocation>
</comment>
<keyword evidence="11" id="KW-1185">Reference proteome</keyword>
<feature type="active site" description="Nucleophile" evidence="7">
    <location>
        <position position="229"/>
    </location>
</feature>
<keyword evidence="5 6" id="KW-0378">Hydrolase</keyword>
<accession>A0A226EL50</accession>
<dbReference type="InterPro" id="IPR016292">
    <property type="entry name" value="Epoxide_hydrolase"/>
</dbReference>
<dbReference type="PRINTS" id="PR00412">
    <property type="entry name" value="EPOXHYDRLASE"/>
</dbReference>
<comment type="catalytic activity">
    <reaction evidence="6">
        <text>cis-stilbene oxide + H2O = (1R,2R)-hydrobenzoin</text>
        <dbReference type="Rhea" id="RHEA:23900"/>
        <dbReference type="ChEBI" id="CHEBI:15377"/>
        <dbReference type="ChEBI" id="CHEBI:50004"/>
        <dbReference type="ChEBI" id="CHEBI:50014"/>
        <dbReference type="EC" id="3.3.2.9"/>
    </reaction>
</comment>
<evidence type="ECO:0000256" key="7">
    <source>
        <dbReference type="PIRSR" id="PIRSR001112-1"/>
    </source>
</evidence>
<comment type="similarity">
    <text evidence="3 6">Belongs to the peptidase S33 family.</text>
</comment>
<evidence type="ECO:0000256" key="1">
    <source>
        <dbReference type="ARBA" id="ARBA00000221"/>
    </source>
</evidence>
<organism evidence="10 11">
    <name type="scientific">Folsomia candida</name>
    <name type="common">Springtail</name>
    <dbReference type="NCBI Taxonomy" id="158441"/>
    <lineage>
        <taxon>Eukaryota</taxon>
        <taxon>Metazoa</taxon>
        <taxon>Ecdysozoa</taxon>
        <taxon>Arthropoda</taxon>
        <taxon>Hexapoda</taxon>
        <taxon>Collembola</taxon>
        <taxon>Entomobryomorpha</taxon>
        <taxon>Isotomoidea</taxon>
        <taxon>Isotomidae</taxon>
        <taxon>Proisotominae</taxon>
        <taxon>Folsomia</taxon>
    </lineage>
</organism>
<dbReference type="InterPro" id="IPR029058">
    <property type="entry name" value="AB_hydrolase_fold"/>
</dbReference>
<dbReference type="InterPro" id="IPR010497">
    <property type="entry name" value="Epoxide_hydro_N"/>
</dbReference>
<reference evidence="10 11" key="1">
    <citation type="submission" date="2015-12" db="EMBL/GenBank/DDBJ databases">
        <title>The genome of Folsomia candida.</title>
        <authorList>
            <person name="Faddeeva A."/>
            <person name="Derks M.F."/>
            <person name="Anvar Y."/>
            <person name="Smit S."/>
            <person name="Van Straalen N."/>
            <person name="Roelofs D."/>
        </authorList>
    </citation>
    <scope>NUCLEOTIDE SEQUENCE [LARGE SCALE GENOMIC DNA]</scope>
    <source>
        <strain evidence="10 11">VU population</strain>
        <tissue evidence="10">Whole body</tissue>
    </source>
</reference>
<dbReference type="PANTHER" id="PTHR21661:SF35">
    <property type="entry name" value="EPOXIDE HYDROLASE"/>
    <property type="match status" value="1"/>
</dbReference>
<keyword evidence="6" id="KW-0256">Endoplasmic reticulum</keyword>
<feature type="active site" description="Proton acceptor" evidence="7">
    <location>
        <position position="432"/>
    </location>
</feature>
<proteinExistence type="inferred from homology"/>
<evidence type="ECO:0000256" key="4">
    <source>
        <dbReference type="ARBA" id="ARBA00022797"/>
    </source>
</evidence>
<evidence type="ECO:0000256" key="6">
    <source>
        <dbReference type="PIRNR" id="PIRNR001112"/>
    </source>
</evidence>
<dbReference type="Pfam" id="PF06441">
    <property type="entry name" value="EHN"/>
    <property type="match status" value="1"/>
</dbReference>
<dbReference type="InterPro" id="IPR000639">
    <property type="entry name" value="Epox_hydrolase-like"/>
</dbReference>
<dbReference type="OrthoDB" id="7130006at2759"/>
<dbReference type="STRING" id="158441.A0A226EL50"/>
<comment type="catalytic activity">
    <reaction evidence="1 6">
        <text>1-(4-methoxyphenyl)-N-methyl-N-[(3-methyloxetan-3-yl)methyl]methanamine + H2O = 2-{[(4-methoxybenzyl)(methyl)amino]methyl}-2-methylpropane-1,3-diol</text>
        <dbReference type="Rhea" id="RHEA:55764"/>
        <dbReference type="ChEBI" id="CHEBI:15377"/>
        <dbReference type="ChEBI" id="CHEBI:139161"/>
        <dbReference type="ChEBI" id="CHEBI:139164"/>
        <dbReference type="EC" id="3.3.2.9"/>
    </reaction>
</comment>
<dbReference type="GO" id="GO:0097176">
    <property type="term" value="P:epoxide metabolic process"/>
    <property type="evidence" value="ECO:0007669"/>
    <property type="project" value="TreeGrafter"/>
</dbReference>
<dbReference type="EC" id="3.3.2.9" evidence="6"/>
<dbReference type="AlphaFoldDB" id="A0A226EL50"/>
<evidence type="ECO:0000256" key="5">
    <source>
        <dbReference type="ARBA" id="ARBA00022801"/>
    </source>
</evidence>
<keyword evidence="6 8" id="KW-0472">Membrane</keyword>
<dbReference type="PANTHER" id="PTHR21661">
    <property type="entry name" value="EPOXIDE HYDROLASE 1-RELATED"/>
    <property type="match status" value="1"/>
</dbReference>
<dbReference type="GO" id="GO:0005789">
    <property type="term" value="C:endoplasmic reticulum membrane"/>
    <property type="evidence" value="ECO:0007669"/>
    <property type="project" value="UniProtKB-SubCell"/>
</dbReference>
<sequence>MSSFFNTFILIIAISLGLAGYFVLRDGELPQISDQYWGSGSAPTSEDKSIRPFQINISEKVLTDLRTRLSLEVASQDERVADNLEGVGFEYGMNKKFLKKVVTHWLNQYDWKQREKMLNKYPSFKTKISGIDIHFQHVKPSTKGKRGNLPLLLIHGWPASFTEYQKLIPLLVDAKDSEYNFELVIVSLPGSGFSEASRKPGLGPAEMSPIFLTLMKRLGHEKFYVQGGDWGSLIASNMGTLYRDNVLGIHMTMCFSNHPRSILKFGLASVVPQLFMDDDEIIQHVPLYRFLFHLLRETGYFHLQATKPDTIGVALSHSPSGYAAYFLEKYSFWTNATWLHLDDGGISSRFNLDELLDSLMVHWVGQSITTGMRIYREIFNVLTSNQFALDRVPVHVPASCLNFPNELLAMPKFPLLEKYPHLRYSKAPTGGHFNALEVPDIVAKDIRTSFSLVEIERTKLREPKK</sequence>
<name>A0A226EL50_FOLCA</name>
<evidence type="ECO:0000256" key="3">
    <source>
        <dbReference type="ARBA" id="ARBA00010088"/>
    </source>
</evidence>
<gene>
    <name evidence="10" type="ORF">Fcan01_08315</name>
</gene>
<evidence type="ECO:0000259" key="9">
    <source>
        <dbReference type="Pfam" id="PF06441"/>
    </source>
</evidence>
<dbReference type="Proteomes" id="UP000198287">
    <property type="component" value="Unassembled WGS sequence"/>
</dbReference>
<feature type="transmembrane region" description="Helical" evidence="8">
    <location>
        <begin position="7"/>
        <end position="24"/>
    </location>
</feature>
<evidence type="ECO:0000256" key="2">
    <source>
        <dbReference type="ARBA" id="ARBA00004111"/>
    </source>
</evidence>
<feature type="active site" description="Proton donor" evidence="7">
    <location>
        <position position="375"/>
    </location>
</feature>
<dbReference type="PIRSF" id="PIRSF001112">
    <property type="entry name" value="Epoxide_hydrolase"/>
    <property type="match status" value="1"/>
</dbReference>
<dbReference type="Gene3D" id="3.40.50.1820">
    <property type="entry name" value="alpha/beta hydrolase"/>
    <property type="match status" value="1"/>
</dbReference>
<keyword evidence="4 6" id="KW-0058">Aromatic hydrocarbons catabolism</keyword>
<protein>
    <recommendedName>
        <fullName evidence="6">Epoxide hydrolase</fullName>
        <ecNumber evidence="6">3.3.2.9</ecNumber>
    </recommendedName>
</protein>
<dbReference type="OMA" id="RIGHDKY"/>
<evidence type="ECO:0000256" key="8">
    <source>
        <dbReference type="SAM" id="Phobius"/>
    </source>
</evidence>
<keyword evidence="8" id="KW-1133">Transmembrane helix</keyword>
<dbReference type="EMBL" id="LNIX01000003">
    <property type="protein sequence ID" value="OXA58423.1"/>
    <property type="molecule type" value="Genomic_DNA"/>
</dbReference>
<dbReference type="GO" id="GO:0033961">
    <property type="term" value="F:cis-stilbene-oxide hydrolase activity"/>
    <property type="evidence" value="ECO:0007669"/>
    <property type="project" value="UniProtKB-UniRule"/>
</dbReference>
<keyword evidence="8" id="KW-0812">Transmembrane</keyword>